<organism evidence="2 3">
    <name type="scientific">Geodermatophilus siccatus</name>
    <dbReference type="NCBI Taxonomy" id="1137991"/>
    <lineage>
        <taxon>Bacteria</taxon>
        <taxon>Bacillati</taxon>
        <taxon>Actinomycetota</taxon>
        <taxon>Actinomycetes</taxon>
        <taxon>Geodermatophilales</taxon>
        <taxon>Geodermatophilaceae</taxon>
        <taxon>Geodermatophilus</taxon>
    </lineage>
</organism>
<sequence length="41" mass="4556">MSLLDLVIMAVIVVLIALTAGVYWHQSRRAERHHDAGGARE</sequence>
<keyword evidence="1" id="KW-1133">Transmembrane helix</keyword>
<evidence type="ECO:0000313" key="2">
    <source>
        <dbReference type="EMBL" id="SDM47885.1"/>
    </source>
</evidence>
<gene>
    <name evidence="2" type="ORF">SAMN05660642_02535</name>
</gene>
<protein>
    <submittedName>
        <fullName evidence="2">Uncharacterized protein</fullName>
    </submittedName>
</protein>
<keyword evidence="1" id="KW-0812">Transmembrane</keyword>
<reference evidence="3" key="1">
    <citation type="submission" date="2016-10" db="EMBL/GenBank/DDBJ databases">
        <authorList>
            <person name="Varghese N."/>
            <person name="Submissions S."/>
        </authorList>
    </citation>
    <scope>NUCLEOTIDE SEQUENCE [LARGE SCALE GENOMIC DNA]</scope>
    <source>
        <strain evidence="3">DSM 45419</strain>
    </source>
</reference>
<keyword evidence="3" id="KW-1185">Reference proteome</keyword>
<proteinExistence type="predicted"/>
<dbReference type="AlphaFoldDB" id="A0A1G9TL91"/>
<evidence type="ECO:0000313" key="3">
    <source>
        <dbReference type="Proteomes" id="UP000198680"/>
    </source>
</evidence>
<keyword evidence="1" id="KW-0472">Membrane</keyword>
<dbReference type="Proteomes" id="UP000198680">
    <property type="component" value="Unassembled WGS sequence"/>
</dbReference>
<feature type="transmembrane region" description="Helical" evidence="1">
    <location>
        <begin position="6"/>
        <end position="24"/>
    </location>
</feature>
<evidence type="ECO:0000256" key="1">
    <source>
        <dbReference type="SAM" id="Phobius"/>
    </source>
</evidence>
<dbReference type="RefSeq" id="WP_139177102.1">
    <property type="nucleotide sequence ID" value="NZ_FNHE01000006.1"/>
</dbReference>
<dbReference type="EMBL" id="FNHE01000006">
    <property type="protein sequence ID" value="SDM47885.1"/>
    <property type="molecule type" value="Genomic_DNA"/>
</dbReference>
<accession>A0A1G9TL91</accession>
<name>A0A1G9TL91_9ACTN</name>